<dbReference type="InterPro" id="IPR013103">
    <property type="entry name" value="RVT_2"/>
</dbReference>
<sequence>MNKELRALEKTTTWKLIKRNPDGIVERYKARLVVKGYTQVEEVDYNENFSPVAKTVTVRILFALAAAKG</sequence>
<feature type="domain" description="Reverse transcriptase Ty1/copia-type" evidence="1">
    <location>
        <begin position="11"/>
        <end position="68"/>
    </location>
</feature>
<evidence type="ECO:0000259" key="1">
    <source>
        <dbReference type="Pfam" id="PF07727"/>
    </source>
</evidence>
<organism evidence="2 3">
    <name type="scientific">Lithospermum erythrorhizon</name>
    <name type="common">Purple gromwell</name>
    <name type="synonym">Lithospermum officinale var. erythrorhizon</name>
    <dbReference type="NCBI Taxonomy" id="34254"/>
    <lineage>
        <taxon>Eukaryota</taxon>
        <taxon>Viridiplantae</taxon>
        <taxon>Streptophyta</taxon>
        <taxon>Embryophyta</taxon>
        <taxon>Tracheophyta</taxon>
        <taxon>Spermatophyta</taxon>
        <taxon>Magnoliopsida</taxon>
        <taxon>eudicotyledons</taxon>
        <taxon>Gunneridae</taxon>
        <taxon>Pentapetalae</taxon>
        <taxon>asterids</taxon>
        <taxon>lamiids</taxon>
        <taxon>Boraginales</taxon>
        <taxon>Boraginaceae</taxon>
        <taxon>Boraginoideae</taxon>
        <taxon>Lithospermeae</taxon>
        <taxon>Lithospermum</taxon>
    </lineage>
</organism>
<dbReference type="AlphaFoldDB" id="A0AAV3R9U1"/>
<dbReference type="EMBL" id="BAABME010007918">
    <property type="protein sequence ID" value="GAA0172018.1"/>
    <property type="molecule type" value="Genomic_DNA"/>
</dbReference>
<dbReference type="Pfam" id="PF07727">
    <property type="entry name" value="RVT_2"/>
    <property type="match status" value="1"/>
</dbReference>
<keyword evidence="3" id="KW-1185">Reference proteome</keyword>
<accession>A0AAV3R9U1</accession>
<protein>
    <recommendedName>
        <fullName evidence="1">Reverse transcriptase Ty1/copia-type domain-containing protein</fullName>
    </recommendedName>
</protein>
<proteinExistence type="predicted"/>
<evidence type="ECO:0000313" key="2">
    <source>
        <dbReference type="EMBL" id="GAA0172018.1"/>
    </source>
</evidence>
<gene>
    <name evidence="2" type="ORF">LIER_25928</name>
</gene>
<name>A0AAV3R9U1_LITER</name>
<reference evidence="2 3" key="1">
    <citation type="submission" date="2024-01" db="EMBL/GenBank/DDBJ databases">
        <title>The complete chloroplast genome sequence of Lithospermum erythrorhizon: insights into the phylogenetic relationship among Boraginaceae species and the maternal lineages of purple gromwells.</title>
        <authorList>
            <person name="Okada T."/>
            <person name="Watanabe K."/>
        </authorList>
    </citation>
    <scope>NUCLEOTIDE SEQUENCE [LARGE SCALE GENOMIC DNA]</scope>
</reference>
<dbReference type="Proteomes" id="UP001454036">
    <property type="component" value="Unassembled WGS sequence"/>
</dbReference>
<evidence type="ECO:0000313" key="3">
    <source>
        <dbReference type="Proteomes" id="UP001454036"/>
    </source>
</evidence>
<comment type="caution">
    <text evidence="2">The sequence shown here is derived from an EMBL/GenBank/DDBJ whole genome shotgun (WGS) entry which is preliminary data.</text>
</comment>